<organism evidence="1 2">
    <name type="scientific">Manduca sexta</name>
    <name type="common">Tobacco hawkmoth</name>
    <name type="synonym">Tobacco hornworm</name>
    <dbReference type="NCBI Taxonomy" id="7130"/>
    <lineage>
        <taxon>Eukaryota</taxon>
        <taxon>Metazoa</taxon>
        <taxon>Ecdysozoa</taxon>
        <taxon>Arthropoda</taxon>
        <taxon>Hexapoda</taxon>
        <taxon>Insecta</taxon>
        <taxon>Pterygota</taxon>
        <taxon>Neoptera</taxon>
        <taxon>Endopterygota</taxon>
        <taxon>Lepidoptera</taxon>
        <taxon>Glossata</taxon>
        <taxon>Ditrysia</taxon>
        <taxon>Bombycoidea</taxon>
        <taxon>Sphingidae</taxon>
        <taxon>Sphinginae</taxon>
        <taxon>Sphingini</taxon>
        <taxon>Manduca</taxon>
    </lineage>
</organism>
<feature type="non-terminal residue" evidence="1">
    <location>
        <position position="23"/>
    </location>
</feature>
<sequence length="23" mass="2212">AAALVAAAALLAVLQRAVHVADP</sequence>
<reference evidence="1" key="1">
    <citation type="journal article" date="2016" name="Insect Biochem. Mol. Biol.">
        <title>Multifaceted biological insights from a draft genome sequence of the tobacco hornworm moth, Manduca sexta.</title>
        <authorList>
            <person name="Kanost M.R."/>
            <person name="Arrese E.L."/>
            <person name="Cao X."/>
            <person name="Chen Y.R."/>
            <person name="Chellapilla S."/>
            <person name="Goldsmith M.R."/>
            <person name="Grosse-Wilde E."/>
            <person name="Heckel D.G."/>
            <person name="Herndon N."/>
            <person name="Jiang H."/>
            <person name="Papanicolaou A."/>
            <person name="Qu J."/>
            <person name="Soulages J.L."/>
            <person name="Vogel H."/>
            <person name="Walters J."/>
            <person name="Waterhouse R.M."/>
            <person name="Ahn S.J."/>
            <person name="Almeida F.C."/>
            <person name="An C."/>
            <person name="Aqrawi P."/>
            <person name="Bretschneider A."/>
            <person name="Bryant W.B."/>
            <person name="Bucks S."/>
            <person name="Chao H."/>
            <person name="Chevignon G."/>
            <person name="Christen J.M."/>
            <person name="Clarke D.F."/>
            <person name="Dittmer N.T."/>
            <person name="Ferguson L.C.F."/>
            <person name="Garavelou S."/>
            <person name="Gordon K.H.J."/>
            <person name="Gunaratna R.T."/>
            <person name="Han Y."/>
            <person name="Hauser F."/>
            <person name="He Y."/>
            <person name="Heidel-Fischer H."/>
            <person name="Hirsh A."/>
            <person name="Hu Y."/>
            <person name="Jiang H."/>
            <person name="Kalra D."/>
            <person name="Klinner C."/>
            <person name="Konig C."/>
            <person name="Kovar C."/>
            <person name="Kroll A.R."/>
            <person name="Kuwar S.S."/>
            <person name="Lee S.L."/>
            <person name="Lehman R."/>
            <person name="Li K."/>
            <person name="Li Z."/>
            <person name="Liang H."/>
            <person name="Lovelace S."/>
            <person name="Lu Z."/>
            <person name="Mansfield J.H."/>
            <person name="McCulloch K.J."/>
            <person name="Mathew T."/>
            <person name="Morton B."/>
            <person name="Muzny D.M."/>
            <person name="Neunemann D."/>
            <person name="Ongeri F."/>
            <person name="Pauchet Y."/>
            <person name="Pu L.L."/>
            <person name="Pyrousis I."/>
            <person name="Rao X.J."/>
            <person name="Redding A."/>
            <person name="Roesel C."/>
            <person name="Sanchez-Gracia A."/>
            <person name="Schaack S."/>
            <person name="Shukla A."/>
            <person name="Tetreau G."/>
            <person name="Wang Y."/>
            <person name="Xiong G.H."/>
            <person name="Traut W."/>
            <person name="Walsh T.K."/>
            <person name="Worley K.C."/>
            <person name="Wu D."/>
            <person name="Wu W."/>
            <person name="Wu Y.Q."/>
            <person name="Zhang X."/>
            <person name="Zou Z."/>
            <person name="Zucker H."/>
            <person name="Briscoe A.D."/>
            <person name="Burmester T."/>
            <person name="Clem R.J."/>
            <person name="Feyereisen R."/>
            <person name="Grimmelikhuijzen C.J.P."/>
            <person name="Hamodrakas S.J."/>
            <person name="Hansson B.S."/>
            <person name="Huguet E."/>
            <person name="Jermiin L.S."/>
            <person name="Lan Q."/>
            <person name="Lehman H.K."/>
            <person name="Lorenzen M."/>
            <person name="Merzendorfer H."/>
            <person name="Michalopoulos I."/>
            <person name="Morton D.B."/>
            <person name="Muthukrishnan S."/>
            <person name="Oakeshott J.G."/>
            <person name="Palmer W."/>
            <person name="Park Y."/>
            <person name="Passarelli A.L."/>
            <person name="Rozas J."/>
            <person name="Schwartz L.M."/>
            <person name="Smith W."/>
            <person name="Southgate A."/>
            <person name="Vilcinskas A."/>
            <person name="Vogt R."/>
            <person name="Wang P."/>
            <person name="Werren J."/>
            <person name="Yu X.Q."/>
            <person name="Zhou J.J."/>
            <person name="Brown S.J."/>
            <person name="Scherer S.E."/>
            <person name="Richards S."/>
            <person name="Blissard G.W."/>
        </authorList>
    </citation>
    <scope>NUCLEOTIDE SEQUENCE</scope>
</reference>
<evidence type="ECO:0000313" key="1">
    <source>
        <dbReference type="EMBL" id="KAG6455076.1"/>
    </source>
</evidence>
<protein>
    <submittedName>
        <fullName evidence="1">Uncharacterized protein</fullName>
    </submittedName>
</protein>
<reference evidence="1" key="2">
    <citation type="submission" date="2020-12" db="EMBL/GenBank/DDBJ databases">
        <authorList>
            <person name="Kanost M."/>
        </authorList>
    </citation>
    <scope>NUCLEOTIDE SEQUENCE</scope>
</reference>
<dbReference type="Proteomes" id="UP000791440">
    <property type="component" value="Unassembled WGS sequence"/>
</dbReference>
<evidence type="ECO:0000313" key="2">
    <source>
        <dbReference type="Proteomes" id="UP000791440"/>
    </source>
</evidence>
<comment type="caution">
    <text evidence="1">The sequence shown here is derived from an EMBL/GenBank/DDBJ whole genome shotgun (WGS) entry which is preliminary data.</text>
</comment>
<proteinExistence type="predicted"/>
<dbReference type="EMBL" id="JH668481">
    <property type="protein sequence ID" value="KAG6455076.1"/>
    <property type="molecule type" value="Genomic_DNA"/>
</dbReference>
<keyword evidence="2" id="KW-1185">Reference proteome</keyword>
<name>A0A922CR17_MANSE</name>
<accession>A0A922CR17</accession>
<feature type="non-terminal residue" evidence="1">
    <location>
        <position position="1"/>
    </location>
</feature>
<dbReference type="AlphaFoldDB" id="A0A922CR17"/>
<gene>
    <name evidence="1" type="ORF">O3G_MSEX009008</name>
</gene>